<reference evidence="2" key="1">
    <citation type="journal article" date="2023" name="IScience">
        <title>Live-bearing cockroach genome reveals convergent evolutionary mechanisms linked to viviparity in insects and beyond.</title>
        <authorList>
            <person name="Fouks B."/>
            <person name="Harrison M.C."/>
            <person name="Mikhailova A.A."/>
            <person name="Marchal E."/>
            <person name="English S."/>
            <person name="Carruthers M."/>
            <person name="Jennings E.C."/>
            <person name="Chiamaka E.L."/>
            <person name="Frigard R.A."/>
            <person name="Pippel M."/>
            <person name="Attardo G.M."/>
            <person name="Benoit J.B."/>
            <person name="Bornberg-Bauer E."/>
            <person name="Tobe S.S."/>
        </authorList>
    </citation>
    <scope>NUCLEOTIDE SEQUENCE</scope>
    <source>
        <strain evidence="2">Stay&amp;Tobe</strain>
    </source>
</reference>
<evidence type="ECO:0000313" key="3">
    <source>
        <dbReference type="Proteomes" id="UP001233999"/>
    </source>
</evidence>
<sequence>VNSIFRYTEYKLWFSIIFHNELDSYLMTSDCRDTVVISDYVTALTEIHNAKQRQKPERRGFELSNGNEYHT</sequence>
<feature type="non-terminal residue" evidence="2">
    <location>
        <position position="71"/>
    </location>
</feature>
<dbReference type="EMBL" id="JASPKZ010000450">
    <property type="protein sequence ID" value="KAJ9600082.1"/>
    <property type="molecule type" value="Genomic_DNA"/>
</dbReference>
<dbReference type="Proteomes" id="UP001233999">
    <property type="component" value="Unassembled WGS sequence"/>
</dbReference>
<dbReference type="AlphaFoldDB" id="A0AAD8AJB0"/>
<name>A0AAD8AJB0_DIPPU</name>
<comment type="caution">
    <text evidence="2">The sequence shown here is derived from an EMBL/GenBank/DDBJ whole genome shotgun (WGS) entry which is preliminary data.</text>
</comment>
<reference evidence="2" key="2">
    <citation type="submission" date="2023-05" db="EMBL/GenBank/DDBJ databases">
        <authorList>
            <person name="Fouks B."/>
        </authorList>
    </citation>
    <scope>NUCLEOTIDE SEQUENCE</scope>
    <source>
        <strain evidence="2">Stay&amp;Tobe</strain>
        <tissue evidence="2">Testes</tissue>
    </source>
</reference>
<evidence type="ECO:0000256" key="1">
    <source>
        <dbReference type="SAM" id="MobiDB-lite"/>
    </source>
</evidence>
<feature type="region of interest" description="Disordered" evidence="1">
    <location>
        <begin position="51"/>
        <end position="71"/>
    </location>
</feature>
<proteinExistence type="predicted"/>
<gene>
    <name evidence="2" type="ORF">L9F63_009624</name>
</gene>
<protein>
    <submittedName>
        <fullName evidence="2">Uncharacterized protein</fullName>
    </submittedName>
</protein>
<keyword evidence="3" id="KW-1185">Reference proteome</keyword>
<evidence type="ECO:0000313" key="2">
    <source>
        <dbReference type="EMBL" id="KAJ9600082.1"/>
    </source>
</evidence>
<organism evidence="2 3">
    <name type="scientific">Diploptera punctata</name>
    <name type="common">Pacific beetle cockroach</name>
    <dbReference type="NCBI Taxonomy" id="6984"/>
    <lineage>
        <taxon>Eukaryota</taxon>
        <taxon>Metazoa</taxon>
        <taxon>Ecdysozoa</taxon>
        <taxon>Arthropoda</taxon>
        <taxon>Hexapoda</taxon>
        <taxon>Insecta</taxon>
        <taxon>Pterygota</taxon>
        <taxon>Neoptera</taxon>
        <taxon>Polyneoptera</taxon>
        <taxon>Dictyoptera</taxon>
        <taxon>Blattodea</taxon>
        <taxon>Blaberoidea</taxon>
        <taxon>Blaberidae</taxon>
        <taxon>Diplopterinae</taxon>
        <taxon>Diploptera</taxon>
    </lineage>
</organism>
<feature type="non-terminal residue" evidence="2">
    <location>
        <position position="1"/>
    </location>
</feature>
<accession>A0AAD8AJB0</accession>